<organism evidence="1 2">
    <name type="scientific">Clostridium homopropionicum DSM 5847</name>
    <dbReference type="NCBI Taxonomy" id="1121318"/>
    <lineage>
        <taxon>Bacteria</taxon>
        <taxon>Bacillati</taxon>
        <taxon>Bacillota</taxon>
        <taxon>Clostridia</taxon>
        <taxon>Eubacteriales</taxon>
        <taxon>Clostridiaceae</taxon>
        <taxon>Clostridium</taxon>
    </lineage>
</organism>
<proteinExistence type="predicted"/>
<reference evidence="2" key="1">
    <citation type="submission" date="2015-08" db="EMBL/GenBank/DDBJ databases">
        <title>Genome sequence of the strict anaerobe Clostridium homopropionicum LuHBu1 (DSM 5847T).</title>
        <authorList>
            <person name="Poehlein A."/>
            <person name="Beck M."/>
            <person name="Schiel-Bengelsdorf B."/>
            <person name="Bengelsdorf F.R."/>
            <person name="Daniel R."/>
            <person name="Duerre P."/>
        </authorList>
    </citation>
    <scope>NUCLEOTIDE SEQUENCE [LARGE SCALE GENOMIC DNA]</scope>
    <source>
        <strain evidence="2">DSM 5847</strain>
    </source>
</reference>
<evidence type="ECO:0000313" key="2">
    <source>
        <dbReference type="Proteomes" id="UP000037043"/>
    </source>
</evidence>
<dbReference type="RefSeq" id="WP_052222504.1">
    <property type="nucleotide sequence ID" value="NZ_LHUR01000036.1"/>
</dbReference>
<dbReference type="Pfam" id="PF08665">
    <property type="entry name" value="PglZ"/>
    <property type="match status" value="1"/>
</dbReference>
<comment type="caution">
    <text evidence="1">The sequence shown here is derived from an EMBL/GenBank/DDBJ whole genome shotgun (WGS) entry which is preliminary data.</text>
</comment>
<dbReference type="PATRIC" id="fig|1121318.3.peg.3048"/>
<dbReference type="AlphaFoldDB" id="A0A0L6Z713"/>
<evidence type="ECO:0000313" key="1">
    <source>
        <dbReference type="EMBL" id="KOA18750.1"/>
    </source>
</evidence>
<accession>A0A0L6Z713</accession>
<keyword evidence="2" id="KW-1185">Reference proteome</keyword>
<protein>
    <submittedName>
        <fullName evidence="1">PglZ domain protein</fullName>
    </submittedName>
</protein>
<dbReference type="Proteomes" id="UP000037043">
    <property type="component" value="Unassembled WGS sequence"/>
</dbReference>
<dbReference type="EMBL" id="LHUR01000036">
    <property type="protein sequence ID" value="KOA18750.1"/>
    <property type="molecule type" value="Genomic_DNA"/>
</dbReference>
<dbReference type="STRING" id="36844.SAMN04488501_110171"/>
<name>A0A0L6Z713_9CLOT</name>
<gene>
    <name evidence="1" type="ORF">CLHOM_30340</name>
</gene>
<sequence>MSKVILIEDFEKTYQEKYDVLVSKVNDYVDGYNSILNAIYQGLELVVVVRDKHCMNWLKKMQIQYLENRIKITKYSPKTNLQEIIGINIPDYVSDDDIAKDEFIPNADKFIFSKNLSFEDNLLNHYFGIYFTQEQFPFYNIFDLLNSMDFSLIDNIKKYRVLNKVYKNKLRQWNENCTNGIQENIISEFISNPSKLFDILSKYSVLKKYPISLQIIVIGDITKALNKINLKIDTFILDSIDIQELKSHIKLFLNDINITDLSQSEMIEYIDMLSGHLNEEAQFVRKLLDKNNSTINKSIINKIIDKFEGTNIFDSNFEEYLSNLIPPNYVLDPEKNNSIDDWINWAISSYLPYRFWMEDTDTFDLSIDKYSEKYGDWVFNNYSSLISSESKMIYKTMKNISSNLKTDNTSLIIMIDNFNYKYVNYSKELFSKEGFALTQNTPTLSMLPTATEVSKYAFFSGEPFESFDKKYSVLCKQWESMLEKRFKYLPDLNSLENTYEKDADVYILNYLSLDKVLHDNSKDSAIPLRQRIKAELSAMVDKVLAFIHRLGVDNLIKIYIISDHGSTRIISGQDNLIPEKFHKDKSDDAGYKYIKLDDSKFSIYKDGIGNLCYPMDKARYGVKYNYMIAKSYNRFLKINEDTYVHGGISPEEHIIPLLKFEKVNVTINRPTVGLKNNNFRFNTLANFVLEIKNFNDYEINNLSITILNDNIKVKDDVYAVGDIESYKSKEYIIGNARITNNKEVTQYLKLKLDYEFVGKKYSDTIILELNIKSIQESKFDLNDLF</sequence>